<dbReference type="PANTHER" id="PTHR43877">
    <property type="entry name" value="AMINOALKYLPHOSPHONATE N-ACETYLTRANSFERASE-RELATED-RELATED"/>
    <property type="match status" value="1"/>
</dbReference>
<name>A0ABY8F9L4_9HYPH</name>
<dbReference type="Proteomes" id="UP001209803">
    <property type="component" value="Chromosome"/>
</dbReference>
<gene>
    <name evidence="4" type="ORF">K1718_12255</name>
</gene>
<dbReference type="GO" id="GO:0016746">
    <property type="term" value="F:acyltransferase activity"/>
    <property type="evidence" value="ECO:0007669"/>
    <property type="project" value="UniProtKB-KW"/>
</dbReference>
<dbReference type="Gene3D" id="3.40.630.30">
    <property type="match status" value="1"/>
</dbReference>
<feature type="domain" description="N-acetyltransferase" evidence="3">
    <location>
        <begin position="8"/>
        <end position="149"/>
    </location>
</feature>
<keyword evidence="2 4" id="KW-0012">Acyltransferase</keyword>
<dbReference type="InterPro" id="IPR016181">
    <property type="entry name" value="Acyl_CoA_acyltransferase"/>
</dbReference>
<keyword evidence="4" id="KW-0548">Nucleotidyltransferase</keyword>
<evidence type="ECO:0000256" key="2">
    <source>
        <dbReference type="ARBA" id="ARBA00023315"/>
    </source>
</evidence>
<evidence type="ECO:0000313" key="4">
    <source>
        <dbReference type="EMBL" id="WFE92099.1"/>
    </source>
</evidence>
<organism evidence="4 5">
    <name type="scientific">Roseibium porphyridii</name>
    <dbReference type="NCBI Taxonomy" id="2866279"/>
    <lineage>
        <taxon>Bacteria</taxon>
        <taxon>Pseudomonadati</taxon>
        <taxon>Pseudomonadota</taxon>
        <taxon>Alphaproteobacteria</taxon>
        <taxon>Hyphomicrobiales</taxon>
        <taxon>Stappiaceae</taxon>
        <taxon>Roseibium</taxon>
    </lineage>
</organism>
<dbReference type="SUPFAM" id="SSF55729">
    <property type="entry name" value="Acyl-CoA N-acyltransferases (Nat)"/>
    <property type="match status" value="1"/>
</dbReference>
<dbReference type="RefSeq" id="WP_265684602.1">
    <property type="nucleotide sequence ID" value="NZ_CP120863.1"/>
</dbReference>
<dbReference type="PANTHER" id="PTHR43877:SF2">
    <property type="entry name" value="AMINOALKYLPHOSPHONATE N-ACETYLTRANSFERASE-RELATED"/>
    <property type="match status" value="1"/>
</dbReference>
<reference evidence="4 5" key="1">
    <citation type="submission" date="2023-03" db="EMBL/GenBank/DDBJ databases">
        <title>Roseibium porphyridii sp. nov. and Roseibium rhodosorbium sp. nov. isolated from marine algae, Porphyridium cruentum and Rhodosorus marinus, respectively.</title>
        <authorList>
            <person name="Lee M.W."/>
            <person name="Choi B.J."/>
            <person name="Lee J.K."/>
            <person name="Choi D.G."/>
            <person name="Baek J.H."/>
            <person name="Bayburt H."/>
            <person name="Kim J.M."/>
            <person name="Han D.M."/>
            <person name="Kim K.H."/>
            <person name="Jeon C.O."/>
        </authorList>
    </citation>
    <scope>NUCLEOTIDE SEQUENCE [LARGE SCALE GENOMIC DNA]</scope>
    <source>
        <strain evidence="4 5">KMA01</strain>
    </source>
</reference>
<protein>
    <submittedName>
        <fullName evidence="4">GNAT family N-acetyltransferase</fullName>
        <ecNumber evidence="4">2.3.1.-</ecNumber>
    </submittedName>
</protein>
<keyword evidence="1 4" id="KW-0808">Transferase</keyword>
<dbReference type="EMBL" id="CP120863">
    <property type="protein sequence ID" value="WFE92099.1"/>
    <property type="molecule type" value="Genomic_DNA"/>
</dbReference>
<accession>A0ABY8F9L4</accession>
<proteinExistence type="predicted"/>
<dbReference type="Pfam" id="PF00583">
    <property type="entry name" value="Acetyltransf_1"/>
    <property type="match status" value="1"/>
</dbReference>
<dbReference type="PROSITE" id="PS51186">
    <property type="entry name" value="GNAT"/>
    <property type="match status" value="1"/>
</dbReference>
<evidence type="ECO:0000256" key="1">
    <source>
        <dbReference type="ARBA" id="ARBA00022679"/>
    </source>
</evidence>
<sequence length="149" mass="16111">MNNTSAITAIRKAELQDAAALKTCIERAYAPVRMKLSDLPDVSAGIDEDIAENEVFIAETDNRIAGCAILSVNGRISHLTNIAVDPDFKGQGIGKALIAAVEDAARTKKILAIHLTTHVAMPENVALYSRLGWQETQRAGNKVLMEKKL</sequence>
<dbReference type="InterPro" id="IPR000182">
    <property type="entry name" value="GNAT_dom"/>
</dbReference>
<evidence type="ECO:0000313" key="5">
    <source>
        <dbReference type="Proteomes" id="UP001209803"/>
    </source>
</evidence>
<keyword evidence="5" id="KW-1185">Reference proteome</keyword>
<dbReference type="EC" id="2.3.1.-" evidence="4"/>
<dbReference type="CDD" id="cd04301">
    <property type="entry name" value="NAT_SF"/>
    <property type="match status" value="1"/>
</dbReference>
<evidence type="ECO:0000259" key="3">
    <source>
        <dbReference type="PROSITE" id="PS51186"/>
    </source>
</evidence>
<dbReference type="InterPro" id="IPR050832">
    <property type="entry name" value="Bact_Acetyltransf"/>
</dbReference>
<dbReference type="GO" id="GO:0016779">
    <property type="term" value="F:nucleotidyltransferase activity"/>
    <property type="evidence" value="ECO:0007669"/>
    <property type="project" value="UniProtKB-KW"/>
</dbReference>